<accession>A0A7C9TSP7</accession>
<evidence type="ECO:0008006" key="3">
    <source>
        <dbReference type="Google" id="ProtNLM"/>
    </source>
</evidence>
<evidence type="ECO:0000313" key="1">
    <source>
        <dbReference type="EMBL" id="NEM91964.1"/>
    </source>
</evidence>
<dbReference type="AlphaFoldDB" id="A0A7C9TSP7"/>
<keyword evidence="2" id="KW-1185">Reference proteome</keyword>
<name>A0A7C9TSP7_9MICO</name>
<dbReference type="SUPFAM" id="SSF75005">
    <property type="entry name" value="Arabinanase/levansucrase/invertase"/>
    <property type="match status" value="1"/>
</dbReference>
<reference evidence="1 2" key="1">
    <citation type="journal article" date="2014" name="Int. J. Syst. Evol. Microbiol.">
        <title>Description of Galbitalea soli gen. nov., sp. nov., and Frondihabitans sucicola sp. nov.</title>
        <authorList>
            <person name="Kim S.J."/>
            <person name="Lim J.M."/>
            <person name="Ahn J.H."/>
            <person name="Weon H.Y."/>
            <person name="Hamada M."/>
            <person name="Suzuki K."/>
            <person name="Ahn T.Y."/>
            <person name="Kwon S.W."/>
        </authorList>
    </citation>
    <scope>NUCLEOTIDE SEQUENCE [LARGE SCALE GENOMIC DNA]</scope>
    <source>
        <strain evidence="1 2">NBRC 108727</strain>
    </source>
</reference>
<proteinExistence type="predicted"/>
<dbReference type="EMBL" id="JAAGWZ010000003">
    <property type="protein sequence ID" value="NEM91964.1"/>
    <property type="molecule type" value="Genomic_DNA"/>
</dbReference>
<dbReference type="Gene3D" id="2.115.10.20">
    <property type="entry name" value="Glycosyl hydrolase domain, family 43"/>
    <property type="match status" value="2"/>
</dbReference>
<protein>
    <recommendedName>
        <fullName evidence="3">Family 43 glycosylhydrolase</fullName>
    </recommendedName>
</protein>
<dbReference type="InterPro" id="IPR023296">
    <property type="entry name" value="Glyco_hydro_beta-prop_sf"/>
</dbReference>
<dbReference type="Proteomes" id="UP000479756">
    <property type="component" value="Unassembled WGS sequence"/>
</dbReference>
<gene>
    <name evidence="1" type="ORF">G3T37_11420</name>
</gene>
<organism evidence="1 2">
    <name type="scientific">Galbitalea soli</name>
    <dbReference type="NCBI Taxonomy" id="1268042"/>
    <lineage>
        <taxon>Bacteria</taxon>
        <taxon>Bacillati</taxon>
        <taxon>Actinomycetota</taxon>
        <taxon>Actinomycetes</taxon>
        <taxon>Micrococcales</taxon>
        <taxon>Microbacteriaceae</taxon>
        <taxon>Galbitalea</taxon>
    </lineage>
</organism>
<dbReference type="RefSeq" id="WP_163474023.1">
    <property type="nucleotide sequence ID" value="NZ_JAAGWZ010000003.1"/>
</dbReference>
<comment type="caution">
    <text evidence="1">The sequence shown here is derived from an EMBL/GenBank/DDBJ whole genome shotgun (WGS) entry which is preliminary data.</text>
</comment>
<sequence length="193" mass="20938">MGATPRPPSDFWADTQFWAPEMHSHRGRFCLFGTVASSTTGVRGLAILVADRATGPFVPWSEGPVTPPELPCLDGVEPPEHLNLAKDPLFTDGAFLLRSPAGRLLMLWSSFGEEGYAMGVAVSESGSVLGPWTQNREPLWPRNGGHGMVFTPADGAARLVFHWPNETPHERVTMVGVRFDGDELHLARGHGSV</sequence>
<evidence type="ECO:0000313" key="2">
    <source>
        <dbReference type="Proteomes" id="UP000479756"/>
    </source>
</evidence>